<name>A0A9D2M628_9FIRM</name>
<organism evidence="1 2">
    <name type="scientific">Candidatus Gemmiger avicola</name>
    <dbReference type="NCBI Taxonomy" id="2838605"/>
    <lineage>
        <taxon>Bacteria</taxon>
        <taxon>Bacillati</taxon>
        <taxon>Bacillota</taxon>
        <taxon>Clostridia</taxon>
        <taxon>Eubacteriales</taxon>
        <taxon>Gemmiger</taxon>
    </lineage>
</organism>
<dbReference type="InterPro" id="IPR046169">
    <property type="entry name" value="DUF6171"/>
</dbReference>
<evidence type="ECO:0000313" key="2">
    <source>
        <dbReference type="Proteomes" id="UP000886803"/>
    </source>
</evidence>
<sequence>MSAPKICRRCLLRDLAEENDYYQSVQRYRATMPQNKRTPDEEYETRLQACRACPELDNGTCMACGCYVEMRAARNDMHCPKSQAAW</sequence>
<proteinExistence type="predicted"/>
<dbReference type="EMBL" id="DWYG01000050">
    <property type="protein sequence ID" value="HJB41548.1"/>
    <property type="molecule type" value="Genomic_DNA"/>
</dbReference>
<reference evidence="1" key="2">
    <citation type="submission" date="2021-04" db="EMBL/GenBank/DDBJ databases">
        <authorList>
            <person name="Gilroy R."/>
        </authorList>
    </citation>
    <scope>NUCLEOTIDE SEQUENCE</scope>
    <source>
        <strain evidence="1">ChiBcec8-13705</strain>
    </source>
</reference>
<reference evidence="1" key="1">
    <citation type="journal article" date="2021" name="PeerJ">
        <title>Extensive microbial diversity within the chicken gut microbiome revealed by metagenomics and culture.</title>
        <authorList>
            <person name="Gilroy R."/>
            <person name="Ravi A."/>
            <person name="Getino M."/>
            <person name="Pursley I."/>
            <person name="Horton D.L."/>
            <person name="Alikhan N.F."/>
            <person name="Baker D."/>
            <person name="Gharbi K."/>
            <person name="Hall N."/>
            <person name="Watson M."/>
            <person name="Adriaenssens E.M."/>
            <person name="Foster-Nyarko E."/>
            <person name="Jarju S."/>
            <person name="Secka A."/>
            <person name="Antonio M."/>
            <person name="Oren A."/>
            <person name="Chaudhuri R.R."/>
            <person name="La Ragione R."/>
            <person name="Hildebrand F."/>
            <person name="Pallen M.J."/>
        </authorList>
    </citation>
    <scope>NUCLEOTIDE SEQUENCE</scope>
    <source>
        <strain evidence="1">ChiBcec8-13705</strain>
    </source>
</reference>
<accession>A0A9D2M628</accession>
<evidence type="ECO:0000313" key="1">
    <source>
        <dbReference type="EMBL" id="HJB41548.1"/>
    </source>
</evidence>
<dbReference type="Pfam" id="PF19668">
    <property type="entry name" value="DUF6171"/>
    <property type="match status" value="1"/>
</dbReference>
<gene>
    <name evidence="1" type="ORF">H9945_03530</name>
</gene>
<dbReference type="AlphaFoldDB" id="A0A9D2M628"/>
<comment type="caution">
    <text evidence="1">The sequence shown here is derived from an EMBL/GenBank/DDBJ whole genome shotgun (WGS) entry which is preliminary data.</text>
</comment>
<protein>
    <submittedName>
        <fullName evidence="1">Uncharacterized protein</fullName>
    </submittedName>
</protein>
<dbReference type="Proteomes" id="UP000886803">
    <property type="component" value="Unassembled WGS sequence"/>
</dbReference>